<reference evidence="5 6" key="1">
    <citation type="submission" date="2019-07" db="EMBL/GenBank/DDBJ databases">
        <title>Whole genome shotgun sequence of Lactobacillus zymae NBRC 107157.</title>
        <authorList>
            <person name="Hosoyama A."/>
            <person name="Uohara A."/>
            <person name="Ohji S."/>
            <person name="Ichikawa N."/>
        </authorList>
    </citation>
    <scope>NUCLEOTIDE SEQUENCE [LARGE SCALE GENOMIC DNA]</scope>
    <source>
        <strain evidence="5 6">NBRC 107157</strain>
    </source>
</reference>
<dbReference type="Proteomes" id="UP000321794">
    <property type="component" value="Unassembled WGS sequence"/>
</dbReference>
<evidence type="ECO:0000256" key="1">
    <source>
        <dbReference type="SAM" id="Phobius"/>
    </source>
</evidence>
<keyword evidence="1" id="KW-0472">Membrane</keyword>
<keyword evidence="1" id="KW-1133">Transmembrane helix</keyword>
<dbReference type="InterPro" id="IPR021759">
    <property type="entry name" value="WxLIP_HBD"/>
</dbReference>
<feature type="transmembrane region" description="Helical" evidence="1">
    <location>
        <begin position="323"/>
        <end position="347"/>
    </location>
</feature>
<feature type="domain" description="WxL Interacting Protein host binding" evidence="4">
    <location>
        <begin position="172"/>
        <end position="305"/>
    </location>
</feature>
<protein>
    <recommendedName>
        <fullName evidence="7">Cell surface protein</fullName>
    </recommendedName>
</protein>
<keyword evidence="2" id="KW-0732">Signal</keyword>
<dbReference type="EMBL" id="BJZK01000001">
    <property type="protein sequence ID" value="GEO70921.1"/>
    <property type="molecule type" value="Genomic_DNA"/>
</dbReference>
<evidence type="ECO:0008006" key="7">
    <source>
        <dbReference type="Google" id="ProtNLM"/>
    </source>
</evidence>
<evidence type="ECO:0000256" key="2">
    <source>
        <dbReference type="SAM" id="SignalP"/>
    </source>
</evidence>
<proteinExistence type="predicted"/>
<keyword evidence="1" id="KW-0812">Transmembrane</keyword>
<feature type="signal peptide" evidence="2">
    <location>
        <begin position="1"/>
        <end position="36"/>
    </location>
</feature>
<gene>
    <name evidence="5" type="ORF">LZY01_00890</name>
</gene>
<feature type="domain" description="WxL Interacting Protein peptidoglycan binding" evidence="3">
    <location>
        <begin position="44"/>
        <end position="161"/>
    </location>
</feature>
<comment type="caution">
    <text evidence="5">The sequence shown here is derived from an EMBL/GenBank/DDBJ whole genome shotgun (WGS) entry which is preliminary data.</text>
</comment>
<dbReference type="Pfam" id="PF06030">
    <property type="entry name" value="WxLIP_PGBD"/>
    <property type="match status" value="1"/>
</dbReference>
<evidence type="ECO:0000259" key="3">
    <source>
        <dbReference type="Pfam" id="PF06030"/>
    </source>
</evidence>
<keyword evidence="6" id="KW-1185">Reference proteome</keyword>
<dbReference type="Pfam" id="PF11797">
    <property type="entry name" value="WxLIP_HBD"/>
    <property type="match status" value="1"/>
</dbReference>
<evidence type="ECO:0000259" key="4">
    <source>
        <dbReference type="Pfam" id="PF11797"/>
    </source>
</evidence>
<feature type="chain" id="PRO_5047245572" description="Cell surface protein" evidence="2">
    <location>
        <begin position="37"/>
        <end position="367"/>
    </location>
</feature>
<name>A0ABQ0WTB9_9LACO</name>
<sequence length="367" mass="39775">MKKGLMRLTFRQHLIRWGLVGSLLILGLFGGTCAHAATPANGAFSVAPILPRDNQSGVAYFKFATKPGQTRDLRLRVTNQTHAPAAYDVTPRLASTNTNGYLDYGHNNTNAALPAQARDLFQPSHRQVVQIPAQTSRVVHVKFTGPKKSFAGIMLGGITVAHHADHQPAATKGTGIVATTEYVVAAEFYQHRAATPLTPAVTFKSAQYRLAQAHPQLTLQVVNHTADLVAQGHLKAKLTNLAGKTVAKFDQAQLMFAPQDAFSLNLPVTAQHLTAGKYTLTGMLTTPGDFNFPINLPLTVSPQRARAVDQHAANFKKRAPVNWGLVAILGLLGMILVSLLGVMTLLLRGHRLSRVVTKPIERRNLHD</sequence>
<evidence type="ECO:0000313" key="6">
    <source>
        <dbReference type="Proteomes" id="UP000321794"/>
    </source>
</evidence>
<dbReference type="InterPro" id="IPR010317">
    <property type="entry name" value="WxLIP_PGBD"/>
</dbReference>
<accession>A0ABQ0WTB9</accession>
<organism evidence="5 6">
    <name type="scientific">Levilactobacillus zymae</name>
    <dbReference type="NCBI Taxonomy" id="267363"/>
    <lineage>
        <taxon>Bacteria</taxon>
        <taxon>Bacillati</taxon>
        <taxon>Bacillota</taxon>
        <taxon>Bacilli</taxon>
        <taxon>Lactobacillales</taxon>
        <taxon>Lactobacillaceae</taxon>
        <taxon>Levilactobacillus</taxon>
    </lineage>
</organism>
<evidence type="ECO:0000313" key="5">
    <source>
        <dbReference type="EMBL" id="GEO70921.1"/>
    </source>
</evidence>